<dbReference type="EMBL" id="BGZK01003091">
    <property type="protein sequence ID" value="GBP98224.1"/>
    <property type="molecule type" value="Genomic_DNA"/>
</dbReference>
<evidence type="ECO:0000256" key="1">
    <source>
        <dbReference type="SAM" id="MobiDB-lite"/>
    </source>
</evidence>
<organism evidence="2 3">
    <name type="scientific">Eumeta variegata</name>
    <name type="common">Bagworm moth</name>
    <name type="synonym">Eumeta japonica</name>
    <dbReference type="NCBI Taxonomy" id="151549"/>
    <lineage>
        <taxon>Eukaryota</taxon>
        <taxon>Metazoa</taxon>
        <taxon>Ecdysozoa</taxon>
        <taxon>Arthropoda</taxon>
        <taxon>Hexapoda</taxon>
        <taxon>Insecta</taxon>
        <taxon>Pterygota</taxon>
        <taxon>Neoptera</taxon>
        <taxon>Endopterygota</taxon>
        <taxon>Lepidoptera</taxon>
        <taxon>Glossata</taxon>
        <taxon>Ditrysia</taxon>
        <taxon>Tineoidea</taxon>
        <taxon>Psychidae</taxon>
        <taxon>Oiketicinae</taxon>
        <taxon>Eumeta</taxon>
    </lineage>
</organism>
<protein>
    <submittedName>
        <fullName evidence="2">Uncharacterized protein</fullName>
    </submittedName>
</protein>
<reference evidence="2 3" key="1">
    <citation type="journal article" date="2019" name="Commun. Biol.">
        <title>The bagworm genome reveals a unique fibroin gene that provides high tensile strength.</title>
        <authorList>
            <person name="Kono N."/>
            <person name="Nakamura H."/>
            <person name="Ohtoshi R."/>
            <person name="Tomita M."/>
            <person name="Numata K."/>
            <person name="Arakawa K."/>
        </authorList>
    </citation>
    <scope>NUCLEOTIDE SEQUENCE [LARGE SCALE GENOMIC DNA]</scope>
</reference>
<sequence>MALESKTELEKLTNINKTVKEAVVSKLSAIRELALRIEESRSRNAAELKREKATRAQDISALERQQRQNTELQLNKCLDLASKMDDIKKRGSVNAKRSRLL</sequence>
<feature type="region of interest" description="Disordered" evidence="1">
    <location>
        <begin position="44"/>
        <end position="67"/>
    </location>
</feature>
<keyword evidence="3" id="KW-1185">Reference proteome</keyword>
<dbReference type="OrthoDB" id="10022108at2759"/>
<gene>
    <name evidence="2" type="ORF">EVAR_62930_1</name>
</gene>
<proteinExistence type="predicted"/>
<name>A0A4C2AGK5_EUMVA</name>
<accession>A0A4C2AGK5</accession>
<evidence type="ECO:0000313" key="3">
    <source>
        <dbReference type="Proteomes" id="UP000299102"/>
    </source>
</evidence>
<dbReference type="AlphaFoldDB" id="A0A4C2AGK5"/>
<dbReference type="Proteomes" id="UP000299102">
    <property type="component" value="Unassembled WGS sequence"/>
</dbReference>
<evidence type="ECO:0000313" key="2">
    <source>
        <dbReference type="EMBL" id="GBP98224.1"/>
    </source>
</evidence>
<feature type="compositionally biased region" description="Basic and acidic residues" evidence="1">
    <location>
        <begin position="44"/>
        <end position="55"/>
    </location>
</feature>
<comment type="caution">
    <text evidence="2">The sequence shown here is derived from an EMBL/GenBank/DDBJ whole genome shotgun (WGS) entry which is preliminary data.</text>
</comment>